<evidence type="ECO:0000313" key="8">
    <source>
        <dbReference type="Proteomes" id="UP001623349"/>
    </source>
</evidence>
<dbReference type="EMBL" id="BAAFST010000448">
    <property type="protein sequence ID" value="GAB1303421.1"/>
    <property type="molecule type" value="Genomic_DNA"/>
</dbReference>
<dbReference type="InterPro" id="IPR036236">
    <property type="entry name" value="Znf_C2H2_sf"/>
</dbReference>
<dbReference type="Gene3D" id="6.10.140.140">
    <property type="match status" value="1"/>
</dbReference>
<evidence type="ECO:0000313" key="7">
    <source>
        <dbReference type="EMBL" id="GAB1303421.1"/>
    </source>
</evidence>
<organism evidence="7 8">
    <name type="scientific">Apodemus speciosus</name>
    <name type="common">Large Japanese field mouse</name>
    <dbReference type="NCBI Taxonomy" id="105296"/>
    <lineage>
        <taxon>Eukaryota</taxon>
        <taxon>Metazoa</taxon>
        <taxon>Chordata</taxon>
        <taxon>Craniata</taxon>
        <taxon>Vertebrata</taxon>
        <taxon>Euteleostomi</taxon>
        <taxon>Mammalia</taxon>
        <taxon>Eutheria</taxon>
        <taxon>Euarchontoglires</taxon>
        <taxon>Glires</taxon>
        <taxon>Rodentia</taxon>
        <taxon>Myomorpha</taxon>
        <taxon>Muroidea</taxon>
        <taxon>Muridae</taxon>
        <taxon>Murinae</taxon>
        <taxon>Apodemus</taxon>
    </lineage>
</organism>
<accession>A0ABQ0FW00</accession>
<feature type="chain" id="PRO_5046258500" description="KRAB domain-containing protein" evidence="5">
    <location>
        <begin position="25"/>
        <end position="120"/>
    </location>
</feature>
<reference evidence="7 8" key="1">
    <citation type="submission" date="2024-08" db="EMBL/GenBank/DDBJ databases">
        <title>The draft genome of Apodemus speciosus.</title>
        <authorList>
            <person name="Nabeshima K."/>
            <person name="Suzuki S."/>
            <person name="Onuma M."/>
        </authorList>
    </citation>
    <scope>NUCLEOTIDE SEQUENCE [LARGE SCALE GENOMIC DNA]</scope>
    <source>
        <strain evidence="7">IB14-021</strain>
    </source>
</reference>
<evidence type="ECO:0000256" key="4">
    <source>
        <dbReference type="ARBA" id="ARBA00022833"/>
    </source>
</evidence>
<feature type="domain" description="KRAB" evidence="6">
    <location>
        <begin position="31"/>
        <end position="114"/>
    </location>
</feature>
<dbReference type="PANTHER" id="PTHR23232:SF151">
    <property type="entry name" value="EXPRESSED SEQUENCE AW146154-RELATED"/>
    <property type="match status" value="1"/>
</dbReference>
<dbReference type="SMART" id="SM00349">
    <property type="entry name" value="KRAB"/>
    <property type="match status" value="1"/>
</dbReference>
<dbReference type="Pfam" id="PF01352">
    <property type="entry name" value="KRAB"/>
    <property type="match status" value="1"/>
</dbReference>
<dbReference type="SUPFAM" id="SSF57667">
    <property type="entry name" value="beta-beta-alpha zinc fingers"/>
    <property type="match status" value="1"/>
</dbReference>
<dbReference type="SUPFAM" id="SSF109640">
    <property type="entry name" value="KRAB domain (Kruppel-associated box)"/>
    <property type="match status" value="1"/>
</dbReference>
<protein>
    <recommendedName>
        <fullName evidence="6">KRAB domain-containing protein</fullName>
    </recommendedName>
</protein>
<dbReference type="InterPro" id="IPR001909">
    <property type="entry name" value="KRAB"/>
</dbReference>
<dbReference type="InterPro" id="IPR036051">
    <property type="entry name" value="KRAB_dom_sf"/>
</dbReference>
<evidence type="ECO:0000259" key="6">
    <source>
        <dbReference type="PROSITE" id="PS50805"/>
    </source>
</evidence>
<evidence type="ECO:0000256" key="3">
    <source>
        <dbReference type="ARBA" id="ARBA00022771"/>
    </source>
</evidence>
<evidence type="ECO:0000256" key="1">
    <source>
        <dbReference type="ARBA" id="ARBA00022723"/>
    </source>
</evidence>
<dbReference type="InterPro" id="IPR050169">
    <property type="entry name" value="Krueppel_C2H2_ZnF"/>
</dbReference>
<proteinExistence type="predicted"/>
<comment type="caution">
    <text evidence="7">The sequence shown here is derived from an EMBL/GenBank/DDBJ whole genome shotgun (WGS) entry which is preliminary data.</text>
</comment>
<dbReference type="CDD" id="cd07765">
    <property type="entry name" value="KRAB_A-box"/>
    <property type="match status" value="1"/>
</dbReference>
<keyword evidence="1" id="KW-0479">Metal-binding</keyword>
<evidence type="ECO:0000256" key="2">
    <source>
        <dbReference type="ARBA" id="ARBA00022737"/>
    </source>
</evidence>
<dbReference type="Gene3D" id="3.30.160.60">
    <property type="entry name" value="Classic Zinc Finger"/>
    <property type="match status" value="1"/>
</dbReference>
<name>A0ABQ0FW00_APOSI</name>
<keyword evidence="4" id="KW-0862">Zinc</keyword>
<evidence type="ECO:0000256" key="5">
    <source>
        <dbReference type="SAM" id="SignalP"/>
    </source>
</evidence>
<dbReference type="PROSITE" id="PS50805">
    <property type="entry name" value="KRAB"/>
    <property type="match status" value="1"/>
</dbReference>
<feature type="signal peptide" evidence="5">
    <location>
        <begin position="1"/>
        <end position="24"/>
    </location>
</feature>
<sequence>MSSPLANTWWLTTIWNGICRPLLACRNTCMENTVCTCETVTGEEWNLLDPSQKNLYKDVMLETYMNLKAIGYNCEGNHFEEHCKSSRRHERNVRNHIGEKLYDCNQCGKAFCKIQSSPKT</sequence>
<keyword evidence="2" id="KW-0677">Repeat</keyword>
<dbReference type="Proteomes" id="UP001623349">
    <property type="component" value="Unassembled WGS sequence"/>
</dbReference>
<keyword evidence="3" id="KW-0863">Zinc-finger</keyword>
<dbReference type="PANTHER" id="PTHR23232">
    <property type="entry name" value="KRAB DOMAIN C2H2 ZINC FINGER"/>
    <property type="match status" value="1"/>
</dbReference>
<keyword evidence="8" id="KW-1185">Reference proteome</keyword>
<gene>
    <name evidence="7" type="ORF">APTSU1_001866900</name>
</gene>
<keyword evidence="5" id="KW-0732">Signal</keyword>